<dbReference type="RefSeq" id="WP_265673592.1">
    <property type="nucleotide sequence ID" value="NZ_JAKRRY010000003.1"/>
</dbReference>
<organism evidence="2 3">
    <name type="scientific">Vibrio qingdaonensis</name>
    <dbReference type="NCBI Taxonomy" id="2829491"/>
    <lineage>
        <taxon>Bacteria</taxon>
        <taxon>Pseudomonadati</taxon>
        <taxon>Pseudomonadota</taxon>
        <taxon>Gammaproteobacteria</taxon>
        <taxon>Vibrionales</taxon>
        <taxon>Vibrionaceae</taxon>
        <taxon>Vibrio</taxon>
    </lineage>
</organism>
<proteinExistence type="predicted"/>
<evidence type="ECO:0000259" key="1">
    <source>
        <dbReference type="Pfam" id="PF04073"/>
    </source>
</evidence>
<dbReference type="InterPro" id="IPR036754">
    <property type="entry name" value="YbaK/aa-tRNA-synt-asso_dom_sf"/>
</dbReference>
<dbReference type="EMBL" id="JAKRRY010000003">
    <property type="protein sequence ID" value="MCW8345129.1"/>
    <property type="molecule type" value="Genomic_DNA"/>
</dbReference>
<dbReference type="AlphaFoldDB" id="A0A9X3CKV0"/>
<reference evidence="2" key="1">
    <citation type="submission" date="2022-02" db="EMBL/GenBank/DDBJ databases">
        <title>Vibrio sp. nov, a new bacterium isolated from seawater.</title>
        <authorList>
            <person name="Yuan Y."/>
        </authorList>
    </citation>
    <scope>NUCLEOTIDE SEQUENCE</scope>
    <source>
        <strain evidence="2">ZSDZ65</strain>
    </source>
</reference>
<dbReference type="InterPro" id="IPR007214">
    <property type="entry name" value="YbaK/aa-tRNA-synth-assoc-dom"/>
</dbReference>
<name>A0A9X3CKV0_9VIBR</name>
<evidence type="ECO:0000313" key="3">
    <source>
        <dbReference type="Proteomes" id="UP001155587"/>
    </source>
</evidence>
<keyword evidence="3" id="KW-1185">Reference proteome</keyword>
<feature type="domain" description="YbaK/aminoacyl-tRNA synthetase-associated" evidence="1">
    <location>
        <begin position="38"/>
        <end position="147"/>
    </location>
</feature>
<comment type="caution">
    <text evidence="2">The sequence shown here is derived from an EMBL/GenBank/DDBJ whole genome shotgun (WGS) entry which is preliminary data.</text>
</comment>
<accession>A0A9X3CKV0</accession>
<dbReference type="Pfam" id="PF04073">
    <property type="entry name" value="tRNA_edit"/>
    <property type="match status" value="1"/>
</dbReference>
<sequence>MTNRTQEIYQTNRKLLHHLSISYQQWQHEPILDFATDERIAQQLGWTGTHSKSLFLKKKGGGFALFLTDKDSRLDKTQLKQLLGKRTSICSNDEMMEEIGCLPGAVCPFGLPEDITLVVDSHLFTLEEILYTPGLPEWTFAISGADLHLLLTTIPNHVIEAKKGEA</sequence>
<dbReference type="GO" id="GO:0002161">
    <property type="term" value="F:aminoacyl-tRNA deacylase activity"/>
    <property type="evidence" value="ECO:0007669"/>
    <property type="project" value="InterPro"/>
</dbReference>
<gene>
    <name evidence="2" type="ORF">MD535_03680</name>
</gene>
<dbReference type="Gene3D" id="3.90.960.10">
    <property type="entry name" value="YbaK/aminoacyl-tRNA synthetase-associated domain"/>
    <property type="match status" value="1"/>
</dbReference>
<protein>
    <submittedName>
        <fullName evidence="2">YbaK/EbsC family protein</fullName>
    </submittedName>
</protein>
<dbReference type="Proteomes" id="UP001155587">
    <property type="component" value="Unassembled WGS sequence"/>
</dbReference>
<evidence type="ECO:0000313" key="2">
    <source>
        <dbReference type="EMBL" id="MCW8345129.1"/>
    </source>
</evidence>
<dbReference type="SUPFAM" id="SSF55826">
    <property type="entry name" value="YbaK/ProRS associated domain"/>
    <property type="match status" value="1"/>
</dbReference>
<dbReference type="CDD" id="cd04332">
    <property type="entry name" value="YbaK_like"/>
    <property type="match status" value="1"/>
</dbReference>